<sequence length="269" mass="29868">MVLLTMTAAVVAVVELYLENNPIKIDSEEPSLEAPKLGSPISHGQLVDIAKYFRSNPEKVEGKQIEGRPLSIHLSELLKGCSIYTPPPKPKPEPSSEYKALMARLRREEENRSYEKMLHPTSETFNRRFPNASQGHLFPPTKQESDEDDEVTYADINRQMALIANVLISIIACSIAIWKAAWHWPVPSRLALAMAGSITVAVAEVAIYAGYLGRIADAKKVERKKVEKKTISSSWVIEGRKQGPVKAVKRIDSEAPVMGLRQRTAQAGK</sequence>
<keyword evidence="3" id="KW-0256">Endoplasmic reticulum</keyword>
<dbReference type="GO" id="GO:0005789">
    <property type="term" value="C:endoplasmic reticulum membrane"/>
    <property type="evidence" value="ECO:0007669"/>
    <property type="project" value="UniProtKB-SubCell"/>
</dbReference>
<evidence type="ECO:0000256" key="5">
    <source>
        <dbReference type="ARBA" id="ARBA00023136"/>
    </source>
</evidence>
<keyword evidence="4 7" id="KW-1133">Transmembrane helix</keyword>
<keyword evidence="5 7" id="KW-0472">Membrane</keyword>
<dbReference type="PANTHER" id="PTHR31394:SF1">
    <property type="entry name" value="TRANSMEMBRANE PROTEIN 199"/>
    <property type="match status" value="1"/>
</dbReference>
<accession>A0A517LQS8</accession>
<feature type="transmembrane region" description="Helical" evidence="7">
    <location>
        <begin position="162"/>
        <end position="184"/>
    </location>
</feature>
<gene>
    <name evidence="8" type="ORF">FKW77_002188</name>
</gene>
<dbReference type="Proteomes" id="UP000316270">
    <property type="component" value="Chromosome 19"/>
</dbReference>
<feature type="region of interest" description="Disordered" evidence="6">
    <location>
        <begin position="125"/>
        <end position="146"/>
    </location>
</feature>
<evidence type="ECO:0000256" key="6">
    <source>
        <dbReference type="SAM" id="MobiDB-lite"/>
    </source>
</evidence>
<evidence type="ECO:0000313" key="8">
    <source>
        <dbReference type="EMBL" id="QDS77992.1"/>
    </source>
</evidence>
<evidence type="ECO:0000256" key="1">
    <source>
        <dbReference type="ARBA" id="ARBA00004477"/>
    </source>
</evidence>
<evidence type="ECO:0000313" key="9">
    <source>
        <dbReference type="Proteomes" id="UP000316270"/>
    </source>
</evidence>
<dbReference type="STRING" id="50376.A0A517LQS8"/>
<proteinExistence type="predicted"/>
<keyword evidence="2 7" id="KW-0812">Transmembrane</keyword>
<dbReference type="Pfam" id="PF11712">
    <property type="entry name" value="Vma12"/>
    <property type="match status" value="1"/>
</dbReference>
<protein>
    <recommendedName>
        <fullName evidence="10">Endoplasmic reticulum-based factor for assembly of V-ATPase</fullName>
    </recommendedName>
</protein>
<organism evidence="8 9">
    <name type="scientific">Venturia effusa</name>
    <dbReference type="NCBI Taxonomy" id="50376"/>
    <lineage>
        <taxon>Eukaryota</taxon>
        <taxon>Fungi</taxon>
        <taxon>Dikarya</taxon>
        <taxon>Ascomycota</taxon>
        <taxon>Pezizomycotina</taxon>
        <taxon>Dothideomycetes</taxon>
        <taxon>Pleosporomycetidae</taxon>
        <taxon>Venturiales</taxon>
        <taxon>Venturiaceae</taxon>
        <taxon>Venturia</taxon>
    </lineage>
</organism>
<evidence type="ECO:0000256" key="3">
    <source>
        <dbReference type="ARBA" id="ARBA00022824"/>
    </source>
</evidence>
<comment type="subcellular location">
    <subcellularLocation>
        <location evidence="1">Endoplasmic reticulum membrane</location>
        <topology evidence="1">Multi-pass membrane protein</topology>
    </subcellularLocation>
</comment>
<dbReference type="AlphaFoldDB" id="A0A517LQS8"/>
<reference evidence="8 9" key="1">
    <citation type="submission" date="2019-07" db="EMBL/GenBank/DDBJ databases">
        <title>Finished genome of Venturia effusa.</title>
        <authorList>
            <person name="Young C.A."/>
            <person name="Cox M.P."/>
            <person name="Ganley A.R.D."/>
            <person name="David W.J."/>
        </authorList>
    </citation>
    <scope>NUCLEOTIDE SEQUENCE [LARGE SCALE GENOMIC DNA]</scope>
    <source>
        <strain evidence="9">albino</strain>
    </source>
</reference>
<feature type="transmembrane region" description="Helical" evidence="7">
    <location>
        <begin position="190"/>
        <end position="213"/>
    </location>
</feature>
<name>A0A517LQS8_9PEZI</name>
<dbReference type="InterPro" id="IPR021013">
    <property type="entry name" value="ATPase_Vma12"/>
</dbReference>
<dbReference type="GO" id="GO:0070072">
    <property type="term" value="P:vacuolar proton-transporting V-type ATPase complex assembly"/>
    <property type="evidence" value="ECO:0007669"/>
    <property type="project" value="InterPro"/>
</dbReference>
<evidence type="ECO:0000256" key="2">
    <source>
        <dbReference type="ARBA" id="ARBA00022692"/>
    </source>
</evidence>
<evidence type="ECO:0000256" key="4">
    <source>
        <dbReference type="ARBA" id="ARBA00022989"/>
    </source>
</evidence>
<dbReference type="PANTHER" id="PTHR31394">
    <property type="entry name" value="TRANSMEMBRANE PROTEIN 199"/>
    <property type="match status" value="1"/>
</dbReference>
<evidence type="ECO:0000256" key="7">
    <source>
        <dbReference type="SAM" id="Phobius"/>
    </source>
</evidence>
<evidence type="ECO:0008006" key="10">
    <source>
        <dbReference type="Google" id="ProtNLM"/>
    </source>
</evidence>
<dbReference type="EMBL" id="CP042203">
    <property type="protein sequence ID" value="QDS77992.1"/>
    <property type="molecule type" value="Genomic_DNA"/>
</dbReference>
<dbReference type="OrthoDB" id="19981at2759"/>
<keyword evidence="9" id="KW-1185">Reference proteome</keyword>